<keyword evidence="9" id="KW-1185">Reference proteome</keyword>
<evidence type="ECO:0000256" key="2">
    <source>
        <dbReference type="ARBA" id="ARBA00022723"/>
    </source>
</evidence>
<dbReference type="GO" id="GO:0046872">
    <property type="term" value="F:metal ion binding"/>
    <property type="evidence" value="ECO:0007669"/>
    <property type="project" value="UniProtKB-KW"/>
</dbReference>
<comment type="similarity">
    <text evidence="1 6">Belongs to the iron/ascorbate-dependent oxidoreductase family.</text>
</comment>
<keyword evidence="2 6" id="KW-0479">Metal-binding</keyword>
<dbReference type="InterPro" id="IPR027443">
    <property type="entry name" value="IPNS-like_sf"/>
</dbReference>
<proteinExistence type="inferred from homology"/>
<dbReference type="PROSITE" id="PS51471">
    <property type="entry name" value="FE2OG_OXY"/>
    <property type="match status" value="1"/>
</dbReference>
<dbReference type="InterPro" id="IPR044861">
    <property type="entry name" value="IPNS-like_FE2OG_OXY"/>
</dbReference>
<dbReference type="FunFam" id="2.60.120.330:FF:000005">
    <property type="entry name" value="1-aminocyclopropane-1-carboxylate oxidase homolog 1"/>
    <property type="match status" value="1"/>
</dbReference>
<comment type="caution">
    <text evidence="8">The sequence shown here is derived from an EMBL/GenBank/DDBJ whole genome shotgun (WGS) entry which is preliminary data.</text>
</comment>
<dbReference type="Proteomes" id="UP001630127">
    <property type="component" value="Unassembled WGS sequence"/>
</dbReference>
<evidence type="ECO:0000256" key="5">
    <source>
        <dbReference type="ARBA" id="ARBA00023004"/>
    </source>
</evidence>
<evidence type="ECO:0000256" key="6">
    <source>
        <dbReference type="RuleBase" id="RU003682"/>
    </source>
</evidence>
<evidence type="ECO:0000256" key="1">
    <source>
        <dbReference type="ARBA" id="ARBA00008056"/>
    </source>
</evidence>
<dbReference type="GO" id="GO:0009805">
    <property type="term" value="P:coumarin biosynthetic process"/>
    <property type="evidence" value="ECO:0007669"/>
    <property type="project" value="UniProtKB-ARBA"/>
</dbReference>
<dbReference type="Pfam" id="PF03171">
    <property type="entry name" value="2OG-FeII_Oxy"/>
    <property type="match status" value="1"/>
</dbReference>
<dbReference type="SUPFAM" id="SSF51197">
    <property type="entry name" value="Clavaminate synthase-like"/>
    <property type="match status" value="1"/>
</dbReference>
<evidence type="ECO:0000313" key="9">
    <source>
        <dbReference type="Proteomes" id="UP001630127"/>
    </source>
</evidence>
<keyword evidence="4 6" id="KW-0560">Oxidoreductase</keyword>
<sequence length="376" mass="42127">MGLNNRSNGHEDDYDWAKEVEAFEETKAGVKGLVDSGVVKIPKFFIQTPDAAAAAKKTTNGNHDDLLLQIPAVDLQGIGSDDDGARRKMAVDEIRRAAETWGFFRIINHGVPVSVMDGILGATRRFHEQPKEDKMHLYSGDGSKKVRFFTLNGPFQENDVANWRDALAFNFPDGLVDSQYLPLLCRKEVGEYMEHMIKLRDVLSELLSEALGLSKDYLARIKCMKSTYLSCLYYPPCPEPDLTVGVFKHSDAIFLTILAQDNQGGLQVLHQDQWVDVLPVPGTLLANIGDLMQLISNDKFKSVEHRVLARSVGSRVSTGCFFFPSSTHLFKPYGPIKELLSETNPPLYREVSNTEYTTAYQKNLRHSIATLPLFKL</sequence>
<gene>
    <name evidence="8" type="ORF">ACH5RR_020267</name>
</gene>
<dbReference type="Pfam" id="PF14226">
    <property type="entry name" value="DIOX_N"/>
    <property type="match status" value="1"/>
</dbReference>
<evidence type="ECO:0000256" key="4">
    <source>
        <dbReference type="ARBA" id="ARBA00023002"/>
    </source>
</evidence>
<dbReference type="EMBL" id="JBJUIK010000009">
    <property type="protein sequence ID" value="KAL3517678.1"/>
    <property type="molecule type" value="Genomic_DNA"/>
</dbReference>
<name>A0ABD2ZE06_9GENT</name>
<evidence type="ECO:0000256" key="3">
    <source>
        <dbReference type="ARBA" id="ARBA00022896"/>
    </source>
</evidence>
<accession>A0ABD2ZE06</accession>
<keyword evidence="3" id="KW-0847">Vitamin C</keyword>
<organism evidence="8 9">
    <name type="scientific">Cinchona calisaya</name>
    <dbReference type="NCBI Taxonomy" id="153742"/>
    <lineage>
        <taxon>Eukaryota</taxon>
        <taxon>Viridiplantae</taxon>
        <taxon>Streptophyta</taxon>
        <taxon>Embryophyta</taxon>
        <taxon>Tracheophyta</taxon>
        <taxon>Spermatophyta</taxon>
        <taxon>Magnoliopsida</taxon>
        <taxon>eudicotyledons</taxon>
        <taxon>Gunneridae</taxon>
        <taxon>Pentapetalae</taxon>
        <taxon>asterids</taxon>
        <taxon>lamiids</taxon>
        <taxon>Gentianales</taxon>
        <taxon>Rubiaceae</taxon>
        <taxon>Cinchonoideae</taxon>
        <taxon>Cinchoneae</taxon>
        <taxon>Cinchona</taxon>
    </lineage>
</organism>
<dbReference type="InterPro" id="IPR026992">
    <property type="entry name" value="DIOX_N"/>
</dbReference>
<dbReference type="PANTHER" id="PTHR10209">
    <property type="entry name" value="OXIDOREDUCTASE, 2OG-FE II OXYGENASE FAMILY PROTEIN"/>
    <property type="match status" value="1"/>
</dbReference>
<dbReference type="GO" id="GO:0016706">
    <property type="term" value="F:2-oxoglutarate-dependent dioxygenase activity"/>
    <property type="evidence" value="ECO:0007669"/>
    <property type="project" value="UniProtKB-ARBA"/>
</dbReference>
<dbReference type="GO" id="GO:0002238">
    <property type="term" value="P:response to molecule of fungal origin"/>
    <property type="evidence" value="ECO:0007669"/>
    <property type="project" value="UniProtKB-ARBA"/>
</dbReference>
<keyword evidence="5 6" id="KW-0408">Iron</keyword>
<evidence type="ECO:0000259" key="7">
    <source>
        <dbReference type="PROSITE" id="PS51471"/>
    </source>
</evidence>
<dbReference type="Gene3D" id="2.60.120.330">
    <property type="entry name" value="B-lactam Antibiotic, Isopenicillin N Synthase, Chain"/>
    <property type="match status" value="1"/>
</dbReference>
<feature type="domain" description="Fe2OG dioxygenase" evidence="7">
    <location>
        <begin position="225"/>
        <end position="326"/>
    </location>
</feature>
<reference evidence="8 9" key="1">
    <citation type="submission" date="2024-11" db="EMBL/GenBank/DDBJ databases">
        <title>A near-complete genome assembly of Cinchona calisaya.</title>
        <authorList>
            <person name="Lian D.C."/>
            <person name="Zhao X.W."/>
            <person name="Wei L."/>
        </authorList>
    </citation>
    <scope>NUCLEOTIDE SEQUENCE [LARGE SCALE GENOMIC DNA]</scope>
    <source>
        <tissue evidence="8">Nenye</tissue>
    </source>
</reference>
<dbReference type="GO" id="GO:0031418">
    <property type="term" value="F:L-ascorbic acid binding"/>
    <property type="evidence" value="ECO:0007669"/>
    <property type="project" value="UniProtKB-KW"/>
</dbReference>
<evidence type="ECO:0000313" key="8">
    <source>
        <dbReference type="EMBL" id="KAL3517678.1"/>
    </source>
</evidence>
<protein>
    <recommendedName>
        <fullName evidence="7">Fe2OG dioxygenase domain-containing protein</fullName>
    </recommendedName>
</protein>
<dbReference type="AlphaFoldDB" id="A0ABD2ZE06"/>
<dbReference type="PANTHER" id="PTHR10209:SF714">
    <property type="entry name" value="1-AMINOCYCLOPROPANE-1-CARBOXYLATE OXIDASE HOMOLOG 11-RELATED"/>
    <property type="match status" value="1"/>
</dbReference>
<dbReference type="InterPro" id="IPR005123">
    <property type="entry name" value="Oxoglu/Fe-dep_dioxygenase_dom"/>
</dbReference>